<evidence type="ECO:0000313" key="2">
    <source>
        <dbReference type="Proteomes" id="UP000023541"/>
    </source>
</evidence>
<proteinExistence type="predicted"/>
<reference evidence="1 2" key="1">
    <citation type="submission" date="2014-04" db="EMBL/GenBank/DDBJ databases">
        <title>Aquimarina sp. 22II-S11-z7 Genome Sequencing.</title>
        <authorList>
            <person name="Lai Q."/>
        </authorList>
    </citation>
    <scope>NUCLEOTIDE SEQUENCE [LARGE SCALE GENOMIC DNA]</scope>
    <source>
        <strain evidence="1 2">22II-S11-z7</strain>
    </source>
</reference>
<evidence type="ECO:0000313" key="1">
    <source>
        <dbReference type="EMBL" id="EZH73433.1"/>
    </source>
</evidence>
<dbReference type="OrthoDB" id="1163705at2"/>
<comment type="caution">
    <text evidence="1">The sequence shown here is derived from an EMBL/GenBank/DDBJ whole genome shotgun (WGS) entry which is preliminary data.</text>
</comment>
<protein>
    <submittedName>
        <fullName evidence="1">Uncharacterized protein</fullName>
    </submittedName>
</protein>
<dbReference type="eggNOG" id="ENOG5034CHH">
    <property type="taxonomic scope" value="Bacteria"/>
</dbReference>
<dbReference type="EMBL" id="AQRA01000005">
    <property type="protein sequence ID" value="EZH73433.1"/>
    <property type="molecule type" value="Genomic_DNA"/>
</dbReference>
<dbReference type="Proteomes" id="UP000023541">
    <property type="component" value="Unassembled WGS sequence"/>
</dbReference>
<accession>A0A023BUE3</accession>
<dbReference type="STRING" id="1317122.ATO12_15955"/>
<sequence>MKIILFIVIALLVLSTLIVLRYRLVRSKIIRGESEVKYKMIDLGQKDIFRHGLESLLGKKRVFLRTKNKDIEWLYISKIDFKKLHPESPIKMKEKNYTIKFNYETKRLIFGGYACAKIISFEKINKTPEVLK</sequence>
<organism evidence="1 2">
    <name type="scientific">Aquimarina atlantica</name>
    <dbReference type="NCBI Taxonomy" id="1317122"/>
    <lineage>
        <taxon>Bacteria</taxon>
        <taxon>Pseudomonadati</taxon>
        <taxon>Bacteroidota</taxon>
        <taxon>Flavobacteriia</taxon>
        <taxon>Flavobacteriales</taxon>
        <taxon>Flavobacteriaceae</taxon>
        <taxon>Aquimarina</taxon>
    </lineage>
</organism>
<dbReference type="RefSeq" id="WP_034242136.1">
    <property type="nucleotide sequence ID" value="NZ_AQRA01000005.1"/>
</dbReference>
<name>A0A023BUE3_9FLAO</name>
<dbReference type="AlphaFoldDB" id="A0A023BUE3"/>
<gene>
    <name evidence="1" type="ORF">ATO12_15955</name>
</gene>
<keyword evidence="2" id="KW-1185">Reference proteome</keyword>